<organism evidence="15 16">
    <name type="scientific">Megasphaera cerevisiae DSM 20462</name>
    <dbReference type="NCBI Taxonomy" id="1122219"/>
    <lineage>
        <taxon>Bacteria</taxon>
        <taxon>Bacillati</taxon>
        <taxon>Bacillota</taxon>
        <taxon>Negativicutes</taxon>
        <taxon>Veillonellales</taxon>
        <taxon>Veillonellaceae</taxon>
        <taxon>Megasphaera</taxon>
    </lineage>
</organism>
<evidence type="ECO:0000256" key="12">
    <source>
        <dbReference type="SAM" id="SignalP"/>
    </source>
</evidence>
<dbReference type="PATRIC" id="fig|1122219.3.peg.40"/>
<keyword evidence="8" id="KW-0675">Receptor</keyword>
<feature type="domain" description="TonB-dependent receptor plug" evidence="14">
    <location>
        <begin position="46"/>
        <end position="154"/>
    </location>
</feature>
<dbReference type="InterPro" id="IPR036942">
    <property type="entry name" value="Beta-barrel_TonB_sf"/>
</dbReference>
<evidence type="ECO:0000256" key="11">
    <source>
        <dbReference type="RuleBase" id="RU003357"/>
    </source>
</evidence>
<feature type="chain" id="PRO_5005285988" description="TonB-dependent receptor" evidence="12">
    <location>
        <begin position="19"/>
        <end position="623"/>
    </location>
</feature>
<dbReference type="Proteomes" id="UP000036503">
    <property type="component" value="Unassembled WGS sequence"/>
</dbReference>
<feature type="signal peptide" evidence="12">
    <location>
        <begin position="1"/>
        <end position="18"/>
    </location>
</feature>
<keyword evidence="9 10" id="KW-0998">Cell outer membrane</keyword>
<dbReference type="Pfam" id="PF00593">
    <property type="entry name" value="TonB_dep_Rec_b-barrel"/>
    <property type="match status" value="1"/>
</dbReference>
<dbReference type="AlphaFoldDB" id="A0A0J6ZSK0"/>
<dbReference type="PANTHER" id="PTHR30069">
    <property type="entry name" value="TONB-DEPENDENT OUTER MEMBRANE RECEPTOR"/>
    <property type="match status" value="1"/>
</dbReference>
<keyword evidence="7 10" id="KW-0472">Membrane</keyword>
<dbReference type="GO" id="GO:0009279">
    <property type="term" value="C:cell outer membrane"/>
    <property type="evidence" value="ECO:0007669"/>
    <property type="project" value="UniProtKB-SubCell"/>
</dbReference>
<evidence type="ECO:0000256" key="1">
    <source>
        <dbReference type="ARBA" id="ARBA00004571"/>
    </source>
</evidence>
<dbReference type="EMBL" id="LEKT01000001">
    <property type="protein sequence ID" value="KMO87936.1"/>
    <property type="molecule type" value="Genomic_DNA"/>
</dbReference>
<evidence type="ECO:0000256" key="10">
    <source>
        <dbReference type="PROSITE-ProRule" id="PRU01360"/>
    </source>
</evidence>
<keyword evidence="16" id="KW-1185">Reference proteome</keyword>
<feature type="domain" description="TonB-dependent receptor-like beta-barrel" evidence="13">
    <location>
        <begin position="175"/>
        <end position="597"/>
    </location>
</feature>
<dbReference type="InterPro" id="IPR000531">
    <property type="entry name" value="Beta-barrel_TonB"/>
</dbReference>
<keyword evidence="3 10" id="KW-1134">Transmembrane beta strand</keyword>
<dbReference type="InterPro" id="IPR012910">
    <property type="entry name" value="Plug_dom"/>
</dbReference>
<evidence type="ECO:0000256" key="5">
    <source>
        <dbReference type="ARBA" id="ARBA00022729"/>
    </source>
</evidence>
<dbReference type="InterPro" id="IPR010916">
    <property type="entry name" value="TonB_box_CS"/>
</dbReference>
<keyword evidence="2 10" id="KW-0813">Transport</keyword>
<evidence type="ECO:0000259" key="14">
    <source>
        <dbReference type="Pfam" id="PF07715"/>
    </source>
</evidence>
<dbReference type="Gene3D" id="2.40.170.20">
    <property type="entry name" value="TonB-dependent receptor, beta-barrel domain"/>
    <property type="match status" value="1"/>
</dbReference>
<dbReference type="PANTHER" id="PTHR30069:SF29">
    <property type="entry name" value="HEMOGLOBIN AND HEMOGLOBIN-HAPTOGLOBIN-BINDING PROTEIN 1-RELATED"/>
    <property type="match status" value="1"/>
</dbReference>
<dbReference type="PROSITE" id="PS52016">
    <property type="entry name" value="TONB_DEPENDENT_REC_3"/>
    <property type="match status" value="1"/>
</dbReference>
<gene>
    <name evidence="15" type="ORF">AB840_00180</name>
</gene>
<dbReference type="Pfam" id="PF07715">
    <property type="entry name" value="Plug"/>
    <property type="match status" value="1"/>
</dbReference>
<evidence type="ECO:0000256" key="3">
    <source>
        <dbReference type="ARBA" id="ARBA00022452"/>
    </source>
</evidence>
<proteinExistence type="inferred from homology"/>
<keyword evidence="5 12" id="KW-0732">Signal</keyword>
<evidence type="ECO:0000313" key="16">
    <source>
        <dbReference type="Proteomes" id="UP000036503"/>
    </source>
</evidence>
<comment type="subcellular location">
    <subcellularLocation>
        <location evidence="1 10">Cell outer membrane</location>
        <topology evidence="1 10">Multi-pass membrane protein</topology>
    </subcellularLocation>
</comment>
<accession>A0A0J6ZSK0</accession>
<evidence type="ECO:0000256" key="9">
    <source>
        <dbReference type="ARBA" id="ARBA00023237"/>
    </source>
</evidence>
<evidence type="ECO:0000259" key="13">
    <source>
        <dbReference type="Pfam" id="PF00593"/>
    </source>
</evidence>
<protein>
    <recommendedName>
        <fullName evidence="17">TonB-dependent receptor</fullName>
    </recommendedName>
</protein>
<name>A0A0J6ZSK0_9FIRM</name>
<evidence type="ECO:0000256" key="8">
    <source>
        <dbReference type="ARBA" id="ARBA00023170"/>
    </source>
</evidence>
<comment type="similarity">
    <text evidence="10 11">Belongs to the TonB-dependent receptor family.</text>
</comment>
<dbReference type="GO" id="GO:0044718">
    <property type="term" value="P:siderophore transmembrane transport"/>
    <property type="evidence" value="ECO:0007669"/>
    <property type="project" value="TreeGrafter"/>
</dbReference>
<dbReference type="Gene3D" id="2.170.130.10">
    <property type="entry name" value="TonB-dependent receptor, plug domain"/>
    <property type="match status" value="1"/>
</dbReference>
<reference evidence="15 16" key="1">
    <citation type="submission" date="2015-06" db="EMBL/GenBank/DDBJ databases">
        <title>Draft genome sequence of beer spoilage bacterium Megasphaera cerevisiae type strain 20462.</title>
        <authorList>
            <person name="Kutumbaka K."/>
            <person name="Pasmowitz J."/>
            <person name="Mategko J."/>
            <person name="Reyes D."/>
            <person name="Friedrich A."/>
            <person name="Han S."/>
            <person name="Martens-Habbena W."/>
            <person name="Neal-McKinney J."/>
            <person name="Janagama H.K."/>
            <person name="Nadala C."/>
            <person name="Samadpour M."/>
        </authorList>
    </citation>
    <scope>NUCLEOTIDE SEQUENCE [LARGE SCALE GENOMIC DNA]</scope>
    <source>
        <strain evidence="15 16">DSM 20462</strain>
    </source>
</reference>
<dbReference type="SUPFAM" id="SSF56935">
    <property type="entry name" value="Porins"/>
    <property type="match status" value="1"/>
</dbReference>
<dbReference type="InterPro" id="IPR039426">
    <property type="entry name" value="TonB-dep_rcpt-like"/>
</dbReference>
<dbReference type="InterPro" id="IPR037066">
    <property type="entry name" value="Plug_dom_sf"/>
</dbReference>
<evidence type="ECO:0008006" key="17">
    <source>
        <dbReference type="Google" id="ProtNLM"/>
    </source>
</evidence>
<evidence type="ECO:0000256" key="4">
    <source>
        <dbReference type="ARBA" id="ARBA00022692"/>
    </source>
</evidence>
<evidence type="ECO:0000313" key="15">
    <source>
        <dbReference type="EMBL" id="KMO87936.1"/>
    </source>
</evidence>
<keyword evidence="4 10" id="KW-0812">Transmembrane</keyword>
<keyword evidence="6 11" id="KW-0798">TonB box</keyword>
<evidence type="ECO:0000256" key="2">
    <source>
        <dbReference type="ARBA" id="ARBA00022448"/>
    </source>
</evidence>
<dbReference type="CDD" id="cd01347">
    <property type="entry name" value="ligand_gated_channel"/>
    <property type="match status" value="1"/>
</dbReference>
<sequence length="623" mass="69858">MLTAWICLFMAASMPVLAEQTVDDDTDTIIVRAKRYVTPLAVPVVSSSQSNTTVVTSKTIADNHYLSVQEALQKVNGVTVTDQVPGISSYIRLNGDDRVLILVNGQSIANAQSAAYGRGSVDLATLPGVANIDRIEVTKGSGSVKYGSGAVGGVINIITKKGNKNSTTLDMNTGSWGTHNYTLSNEGTRGNTSWYVTGSLNHRKYYKFNGDGYNTDQSRGDFNKDSFTARIDQKLNAASSLTFDVSHTNSEGHGSTFGSSETDDLIHLTANKIIERLNNDYSVTYHFRENTQTPGFLRYFNDYSQNYWTYRFHSRTQGVQLQNSWKADNSLITAGTEWTEDTGTNAAAGYIDQKRTNRAFYVEDAIDWGKLTVTPGIRVDDNSQFGVHKTPRLAVNYRANSKFNAYANWGRVFAAPKLNDLYYYLVGDNKVSYGDPNLRPETGYTQTVGFTYQYDAKTLFNFSLFRSSLDNAIRWDRGTGYSEVRNLNKEKKNGVEISMNKTINAAWDYELGYAYIHTRIDEGDGLGLHLDETFNRPNGYHAGLHYHARAWRANLFMTAGTGRNDTYYMNNSYVVWDANISYDMNKDMTLYAAVNNLTNEGYDLYHNYPMSGRYWQAGVKYTF</sequence>
<dbReference type="InParanoid" id="A0A0J6ZSK0"/>
<dbReference type="PROSITE" id="PS00430">
    <property type="entry name" value="TONB_DEPENDENT_REC_1"/>
    <property type="match status" value="1"/>
</dbReference>
<dbReference type="STRING" id="39029.BSR42_02710"/>
<evidence type="ECO:0000256" key="6">
    <source>
        <dbReference type="ARBA" id="ARBA00023077"/>
    </source>
</evidence>
<evidence type="ECO:0000256" key="7">
    <source>
        <dbReference type="ARBA" id="ARBA00023136"/>
    </source>
</evidence>
<dbReference type="GO" id="GO:0015344">
    <property type="term" value="F:siderophore uptake transmembrane transporter activity"/>
    <property type="evidence" value="ECO:0007669"/>
    <property type="project" value="TreeGrafter"/>
</dbReference>
<comment type="caution">
    <text evidence="15">The sequence shown here is derived from an EMBL/GenBank/DDBJ whole genome shotgun (WGS) entry which is preliminary data.</text>
</comment>